<dbReference type="NCBIfam" id="TIGR01733">
    <property type="entry name" value="AA-adenyl-dom"/>
    <property type="match status" value="6"/>
</dbReference>
<dbReference type="SUPFAM" id="SSF56801">
    <property type="entry name" value="Acetyl-CoA synthetase-like"/>
    <property type="match status" value="8"/>
</dbReference>
<dbReference type="NCBIfam" id="NF003417">
    <property type="entry name" value="PRK04813.1"/>
    <property type="match status" value="8"/>
</dbReference>
<dbReference type="Pfam" id="PF00668">
    <property type="entry name" value="Condensation"/>
    <property type="match status" value="7"/>
</dbReference>
<dbReference type="InterPro" id="IPR036736">
    <property type="entry name" value="ACP-like_sf"/>
</dbReference>
<dbReference type="InterPro" id="IPR023213">
    <property type="entry name" value="CAT-like_dom_sf"/>
</dbReference>
<dbReference type="InterPro" id="IPR001242">
    <property type="entry name" value="Condensation_dom"/>
</dbReference>
<dbReference type="CDD" id="cd19540">
    <property type="entry name" value="LCL_NRPS-like"/>
    <property type="match status" value="7"/>
</dbReference>
<dbReference type="PANTHER" id="PTHR45527">
    <property type="entry name" value="NONRIBOSOMAL PEPTIDE SYNTHETASE"/>
    <property type="match status" value="1"/>
</dbReference>
<dbReference type="InterPro" id="IPR045851">
    <property type="entry name" value="AMP-bd_C_sf"/>
</dbReference>
<proteinExistence type="predicted"/>
<dbReference type="Gene3D" id="1.10.1200.10">
    <property type="entry name" value="ACP-like"/>
    <property type="match status" value="7"/>
</dbReference>
<dbReference type="SMART" id="SM00823">
    <property type="entry name" value="PKS_PP"/>
    <property type="match status" value="7"/>
</dbReference>
<dbReference type="InterPro" id="IPR020806">
    <property type="entry name" value="PKS_PP-bd"/>
</dbReference>
<protein>
    <submittedName>
        <fullName evidence="5">Non-ribosomal peptide synthase/polyketide synthase</fullName>
    </submittedName>
</protein>
<dbReference type="RefSeq" id="WP_378487291.1">
    <property type="nucleotide sequence ID" value="NZ_JBHUFB010000020.1"/>
</dbReference>
<feature type="domain" description="Carrier" evidence="4">
    <location>
        <begin position="3504"/>
        <end position="3579"/>
    </location>
</feature>
<dbReference type="CDD" id="cd17643">
    <property type="entry name" value="A_NRPS_Cytc1-like"/>
    <property type="match status" value="2"/>
</dbReference>
<dbReference type="Gene3D" id="3.30.559.30">
    <property type="entry name" value="Nonribosomal peptide synthetase, condensation domain"/>
    <property type="match status" value="7"/>
</dbReference>
<feature type="non-terminal residue" evidence="5">
    <location>
        <position position="1"/>
    </location>
</feature>
<keyword evidence="6" id="KW-1185">Reference proteome</keyword>
<comment type="caution">
    <text evidence="5">The sequence shown here is derived from an EMBL/GenBank/DDBJ whole genome shotgun (WGS) entry which is preliminary data.</text>
</comment>
<name>A0ABW4P8H3_9NOCA</name>
<dbReference type="EMBL" id="JBHUFB010000020">
    <property type="protein sequence ID" value="MFD1814823.1"/>
    <property type="molecule type" value="Genomic_DNA"/>
</dbReference>
<dbReference type="InterPro" id="IPR009081">
    <property type="entry name" value="PP-bd_ACP"/>
</dbReference>
<feature type="domain" description="Carrier" evidence="4">
    <location>
        <begin position="6701"/>
        <end position="6776"/>
    </location>
</feature>
<dbReference type="Pfam" id="PF00550">
    <property type="entry name" value="PP-binding"/>
    <property type="match status" value="7"/>
</dbReference>
<evidence type="ECO:0000256" key="1">
    <source>
        <dbReference type="ARBA" id="ARBA00001957"/>
    </source>
</evidence>
<dbReference type="PROSITE" id="PS00455">
    <property type="entry name" value="AMP_BINDING"/>
    <property type="match status" value="7"/>
</dbReference>
<feature type="domain" description="Carrier" evidence="4">
    <location>
        <begin position="5629"/>
        <end position="5704"/>
    </location>
</feature>
<dbReference type="PANTHER" id="PTHR45527:SF14">
    <property type="entry name" value="PLIPASTATIN SYNTHASE SUBUNIT B"/>
    <property type="match status" value="1"/>
</dbReference>
<dbReference type="CDD" id="cd05930">
    <property type="entry name" value="A_NRPS"/>
    <property type="match status" value="1"/>
</dbReference>
<dbReference type="NCBIfam" id="NF004282">
    <property type="entry name" value="PRK05691.1"/>
    <property type="match status" value="8"/>
</dbReference>
<dbReference type="Pfam" id="PF00501">
    <property type="entry name" value="AMP-binding"/>
    <property type="match status" value="8"/>
</dbReference>
<dbReference type="Gene3D" id="3.30.300.30">
    <property type="match status" value="7"/>
</dbReference>
<dbReference type="InterPro" id="IPR042099">
    <property type="entry name" value="ANL_N_sf"/>
</dbReference>
<feature type="non-terminal residue" evidence="5">
    <location>
        <position position="7439"/>
    </location>
</feature>
<sequence length="7439" mass="791188">SVWELFWPLQVGARLVIAVPDGHRDPAYLARVMAEQSVTTAHFVPSMLAVFAAYLGSAEQLPASLRQVFASGEALTPQTATDLRAALPATGLHNLYGPTEAAVDVTFHEVTVADAVTVPIGAPVWNTQVFVLDARLRPVPVGVAGELYLAGVQLATAYVGRSDLTSDRFVANPFAGTGGATGGVPVGARMYRTGDLVSWNGAGELEYIGRTDFQVKLRGLRIELGEIESALLADASVAQAVVVVRADDNGLEQLVAYLVPATGTAPQPTALRSSLQRALPAYMVPSAIVVLDAFPLNASGKLDRKALPAPVFEAREFRAPRTASEEIVAGIFADVLGVERAGLDDNFFELGGNSLIANQVVARIGAAFGIRLGVRALFEAPTVGGITARAEAAAQSGDERLPLVAGPRPAVVPLSLAQQRMWFLNQFDTTAATYNLPLVVRLTGRTDTAALRAALLDVLARHESLRTVFPDSEDGAHQVVLPVGDIDLDVVAERIPESELPLRLADFAAIGFDVSNEIPLRVGLFQVAADELAVALVVHHIAADGLSWAVLARDVMTAYTARLAGTEPGWSPLAVQYADFTLWQHRILGSEDDPNSLASGQIEFWKRELTGLPDQLDLPSDRPRPVVQSFAGGRFAFDIPAEVRAGVAALAREQGVTTFMVVHTALAVLLARLSGTSDIAIGTPVAGRGEQALDDVIGMFVNTLVLRTEVDPGALFVDLLGQVRDRDLAAFATADVPFERLVQVLNPQRSTARHPLFQVGLSFENMGAAELRLPDLTVSAAEVQVDVAKFDLQLTVRDEPGAADAMPAEFIYATDLFDETTVAGFADRFLRILTAVTTSPVVPVGDLEILGADERADLLTRSGDTDIVGRFLPEILTAAATANPTGIAVSDQGREVTYRELDERSSRLARLLIARGAGPEATIAVALTRSLESVLAVWAAAKTGAAFVPVDPNYPIDRIAYMVEDSGAVVGVTRDAFLGHLPSGIEWLPLDGDSVRADLAATPAAPLDDRDRARPLHLANVAYVIYTSGSTGRPKGVAVSHAGLAAVVDDQRAAFGATQDSRVLHFVSPSFDVSVYELLLAHGSAGTLVIAPPTLYGGPELAELMRRERVTHASVTPAALAAVDPSDLTDLSMVMVAGEACPPELVARWSAVCDFVNGYGPTEATIIATATRPLDADRAITIGSPVRGIRTLVLDGRLRPVPVGTVGELYLVGAGLARGYRGRPGLTSDRFVADPTGPVGGRMYRTGDLVRWTADGELDYLGRSDFQVKVRGFRIELGEIDSALSAQPGVEFAVTVGHAGAAGITSLVSYVLGSDGVALDPAVLKAALGESLPGHMVPAVIMVLDRIPLTPVGKLDRKALPEPVFESRPFRAPQTATESTVAGVFADVLGAELVGLDDDFFELGGNSLIATQVTARLGAAVDALVPVRLLFEASTVEALAARIASLTGGGRTALVAGPRPDLVPLSTAQQRMWFLNRFDPESTAYNLPLALSLSGDLDVAALEAAVADVVGRHESLRTVFPETDSVPHQVILDAADAAPALTPVPMSEAEVYPHLAAFFSRGFDVTAEVPLRVSLVRIEGTDTGTVEFVLAMVVHHISGDGWSMAPLARDVMVAYAARTQGEVPAWSPLAVQYADFALWQRDLLGSEDDAESLSAKQIEHWTSALSGLPDQLDLPSDRPRPATASYRGATHRFTLDAALQRELHRVAREQGVTLFMVVHAALSVLLARLSGTTDIAVGTPVAGRGEAALDDLVGMFVNTLVLRTEIEPGASFAEVLAHAKEVDVAALGNADVPFERLVEVLSPARSQARHPLFQVSLALQNQRPAELELPGLAIRALEYDEHVAKFDIQVDLTEASAAAGEFGGIDAVLTYATDLFDEATMHAFERRWVRVLDAVAADTSVVIGDIDLLVPAERDSVLSEWNSSGVDMGVDCTLVEVFEAAAAARTDAVAVRFDGDSLTYGELDMRANRLARALVAAGVGPESLAAVALPRSADLVVALLAVLKAGGAYLPVDPSYPADRIAYMLSDAGPVCVVADSNLQVDLPANLPVIEIDSDLDAYSTAAVTDSDRIAPLHPDNVAYVIYTSGSTGRPKGVQVPHRTVTRLMRNTEPLYGFDSSDVWTMFHSYAFDFSVWELWGPLLYGGTLVVVDHFTSRSPEQFLDLLARERVTVLNQTPSAFHQLAEADRQNPADLALRYVIFGGEALELSRLTDWYRRRGETPTLVNMYGITETTVHVSFRALDAHTVEHAAGSVVGQAIAGLQVFVLDNRLQPVPVGVPGEMYVAGVQLARGYLGRPDLSAGRFVANPYGAGRLYRSGDLARWNRDGELEYLGRADDQVKVRGFRIELGEIEAAVLAQPGVAQVAVIVREDVPGSARIVAYVVPDAAAVVDVRAVRDGAATMLPEYMVPSNLVVLDAIPLTVNGKLDRRALPVPSIESREYRAPESAAEVIVAEVFADLLGVDRAGRDDDFFELGGNSLIAVQAVARIGAALDGKVPVRALFEAPTVAGLAAVAAASAGVGAAPALVAGPRPDVLPLSLAQQRMWVLNRIAPDLATYNIPAAVRLTGPLDVEALQAAVEDLLGRHEILRTYYPETADGPIQVILPAGEFVPDLTPVAAPQASEVDADAAVSAAMLADATGAFDLTAAVPLRVRLYETGPGSEYILMLVVHHIAADGFSMRPLLRDVMTAYAARTAGRLPEWAPLEVQYADYAQWQRTVLGDETDPESLSAKQIEHWKGALAGLADELDLPSDRPRPAVPSHRGAMHGLTVDAELHAALSDFARERGVTMFMVVHTALAVLLARLSGTDDVAVGAPIAGRGDAALDDLVGMFVNTLVLRTTVDHSAPFSEVLDRTRSADLAAFGNSDIPFERLVDVLSPARSQARHPLFQVALSFQNLGLPTLELAGLQVSPVELDVHLAKTDLQVTVSESVDTAGVPAGMVFDLLYATDMFDEAGVAALGRRLVRVLAAAVSDPEIVVGDIDILGDEERATLASFAGAPALERQTLPQVLAAAVDARPDAVAVTASGVSLTYRELDERSSRLARLLVDAGAGPENAVAIAIPRSLESVLAVWAVAKTGAAFVPVDPNYPADRVAHMVSDCGAVLGITVDACAERLPDVAPWLVLDSEDIENRCAALASAPLTDADRVGPVRVGNPAYVIYTSGSTGLPKGVVVTHTGLANFLEYQRSDFAITPDSRTLHIASPSFDISVNEMLLAAGSGATLVVAPTTVFGGDDLADLLRREQVTHVMMTPAALASVDPEGLDHVRFVGVGGEACPPELVVRWGVGRSFRNGYGPTETTIIVTCTDPLRPGQPITIGRPMRGVRAAVLDNRLVPVPVGVVGELYLAGDALARGYRGRPDLTADRFVADPTGVAGERMYRTGDLVRWTPGGELEYLGRSDSQVKVRGFRIELGEIDAALAAQPGIEYAVTVGHRGTGGTTSLVSYVIAADGVVTETAALKAALAESLPAHMVPASIMTLDRIPLTPVGKLDQKALPEPVFESVAYREPATDTERLVAATFAEVLGAERVGADDDFFDLGGNSLIATQVTARLGAAVGARIPVAALFESPTVAALAAALDGYAGGDGRPPLVPQDRSDRVPLSLAQQRMWFLNRFDPDSVAYNIPMAIRLTGALDTAALEAALADVVARHESLRTSYPETDDGPSQVVAAPADAVPDLVRTDVDAEELPRLLFELATTRFDVTSEIPMRVALFRLAEDEFVLAAVIHHVSADGSSIAPFVGDVMIAYGARVAGAAPEWAPLPVQYADYAIWQREVLGDETDPESVAGRQLDFWRRALDGIPDQLDLPSDRPRPAVRSNRGGRVPFELDGRLHRALVDYARGAGATVFMATHTALAVLLARLSGTEDIAVGTPIAGRGDAAMDGLIGMFVNTLVLRTAVDGSRSFADLLADVKDVDLAAFGNADVPFERLVEVLNPTRSTARHPLFQVGFSFQNLAQTSLELPGLTVSALEVDNGITQFDLQLFLIEQFDDNGAPAGVEAMFHFATDLFDQRTVEGFAQRFVRILEAAVAHPSLAVGDIDVLGYDERAQLLTGWNDTAAHVSVGTLAELYRAQASATPDAPALWFEGTELTYGEFDARVNRVARALVDRGVGPESLVALAMRRSIDLVVGMYAVVQAGGAYVPLDPDQPAERTGYILESAAPTCVLSTTRDDFQAAGDRSVLLLDTDDLSGYSADPMHPSELIRPLRPQHPAYVIFTSGSTGKPKGVTVSHAAIVNQLVWKTAACGLDASDAVLLKTAATFDLSVWEFWSPLVSGGRMVIARPRGQQDPEYLLDLMRSQHVTTLHAVPSTVAMLSATASGVALSDSLRRVLAIGEALPVSVAQAFRAANGATLVNLYGPTEAAVSVTAHEVTDTDVTSVPIGIPEWNTQVYVLDRRLHPVPVGVSGELYLAGNQLARGYHGRADLTSDRFVANPFGVAGSRMYRTGDLVSVRPDGELDYLERSDFQVKVRGFRIELGEIETALAQQSDVAAAVVTAHTDERVGDRLVAYVVPTTGSTVDTGELKDALSRALPSYMVPAAFVVLDALPLNINGKIDRKALPAPEFEATEFRAPTTEAEILVAGVFGDVLGVDTVGLDDDFFALGGNSLIATQVTARLGAAFDTQVPVLWLFEAPTVVELAAKVSESAGSGARAALVAGERPDELPLSLAQQRMWVLNRIAPDSAAYNIPGGIRLSGHLDVAALDAAVRDVLDRHEVLRTVYPSGSDGPVQVIVPSSDVPVDLTPIPVDEQSLADHVVATVGVGFDVTDAVPVRIRLYALTDTADSSADVVPESTEHVLVVVVHHISADGYSMGPLARDIVLAYTARVAGAAPTWAPLPVQYADFSLWQREALGSEDDPESVISRQIAHWSDELAGLPDQLDLPADRSRPAVQTFGGGRFAFEIGSGTAAALTAFAQDRGVTPFMVVHAALSLLLARLSGTTDIAVGTPVAGRGEQALDDLIGMFVNTMVLRTDVVGSASFDELVAQVRERDLRAFGQADVPFERLVQVLNPARSTARHPLFQVALSFANTPPAAVELPGLTVSPLDATLASAKFDLQLTVEPGAAGAAMTAEFGYATDLFDEATIAGFAQRFQRILEAALADPTRPVGDVEILTDAERAEALSHYDLQATHPALITLEGILRDGAAAVPDAIALSGIDGELSYRELDERSSRLARFLVARGAGPETTVAVAIRRSVHSVLAVWAVAKTGAAFVPVDPTYPQDRITYMAIDSGAVLGLTTADHLDAMPGTIAWHELGESEAAAAALSAAPVTDADRIRPLLHANLAYVIYTSGSTGRPKGVAVTHVGMANLREQILTSYPTVEEPRPLHIASPSFDVSVYEMLFAPVLGGTLVITPPDVWGGSELTELLRAQRVTHAVITPAALSTIDPEGLDHLRLVITAGEACPPELVGRWATGDRWFVNGYGPTETTIISTRTDAMVPGEPITIGHPTAGLRNLVLDARLNPVPVGVVGELYLSGRGMARGYRARPGLTAERFVAHPHGEPGERLYRTGDLARWTADGQVDYLGRTDFQVKVRGFRIELGEIDAALGAQAGVEFAVTLGHTTAGVDALVSYVLPTAGATVDVNELKSALRDRLPAHMVPASIMVIDEIPRTPVGKLDRKALPEPVFESRPFREPTTATEETVANVFADVLGAERVGRDDDFFELGGNSLIATQVAARLGAALATQVPVVTLFEASTVAALAAALDAGAGRGTRAPLVPQDRPDHIPLSLAQQRMWFLNRLDPDSAAYNIPAAIRLTGDLDTAALQQAVADVIVRHESLRTLFPETDDGAFQQILVAEVAVPDLTPVEVPESEVFGRVLELMAAPFDVTSQVPLRVALFRIADGATVEHVLVLVVHHISADGWSIAPLTRDVMVAYAARTAGITPNWAPLPVQYADYAIWQRATLGSEDDADSLVSRQIEHWRDRLAGLPDLLELPTDRPRPAVASTVGARHRFHVDSAIHAAVDKIAREHRATPFMVIHTALAVLLGRLSGTTDIAIGAPVAGRGDESLDGLVGMFVNNLVLRTPIEPGESFVAHLERAREIDLAAFSHADIPFERLVEVLNPTRSRAYSPLFQVSLAFQNLAGAELELDGLRVAPLDADAAVAKFDIEVTFADRIDADGRVDGYDAHLTYAAELFDQSTMSAFAERFVRVLDAMVSDPEGVVGDVDILSDNERHRVLDVWPTAGADAGTDSTLVELFTATAARFADRPAVRFGDEQLTYRELDARTDSLALRLVSAGVGPESLVAVALPRSADLVVALLAVLKAGGGYLPVDPSYPAERIEYMLGDAAPVCVLTTADHELLLPEGLPVVDIAAAAADGPAEAGGLGVVGLRPENIAYVIYTSGSTGRPKGVQVPHRTVTRLMRNTERRFGFDESDVWTMFHSYAFDFSVWELWGPLLYGGTLVVVDYYTSRSPEQFLDLLGRERVTVLNQTPSAFYQLVEADRQADVDLALRYVIFGGEALELSRLAQWYERHADTRPVLVNMYGITETTVHVSFRALDAVTAAQAAGSIVGQAIDGLSVYVLDGRLRPVPVGVPGEMYVAGVQLARGYLGQPALSASRFVASPFGHGRLYRSGDLARWNAAGELEYLGRADDQVKVRGFRIELGEIEAAVLAQDGVAQVAVIVREDAPGSARIVAYVVPDTEPTERGGTLDTGVLRDGVAARLTEYMVPSHFVVLDEIPLTVNGKLDRRALPVPAADVREFRAPVTESETAVAEVYAELIGLDRVGLDDDFFELGGNSLIAARVAARIGARLHKKVPVRVLFDASTVAALAEAVDLLGDTGPGVPLVPQPRPERIPLSPAQSRLWFLNRFDRSSAAYNIPFALRLTGDLDVDALQAAVWDVLERHESLRTVFPEVDGTAVQVILPAPSVELDLSPVDVAPEDVVATVGEILGAGFDVTASAPIRGRLLRLSSTETGTASEYALVLVVHHIVSDGVSTGPLARDVMVAYTARATGNAPAWAPLPVQYADYTLWQVARLGSENDPETLAAQQLAYWKQALAGIPDLIELPTDRPRPAVASNRGSLVTFDLDADLVAGLDRIAKGAAGTRFMAVHTVLAVLLSRLSGTTDIAIGTPVAGRGAAELDDLVGMFVNTLVLRTEIDGGASFADLVAATRAVDLAAFANADVPFERLVEVVNPTRSQSHSPLFQVSLTFEDGHGTTLELPGLTVSGFDHTAEVTQFDLTLVLTESADGVGAGFRYSTDLFDRATVEGFASRFLSLVSAVVADPDLPVGDIDLLTSDEREQVLFDWNATDERVDAATLVELLDAQVARTPEAVALTFEGESLTYAQFDARVNRLARYLISLGTGPESHVAIAIRRSLDLLVAIHAVVKAGGAYVPVDPDQPADRIGHILDTAGPVVVLSTSRDEFAGPGERSVLCIDTVDLSTVDAAPLTNADRIGALSTDHPAYVIFTSGSTGRPKGVAVSHGAIVNRLVWMQAEYGL</sequence>
<dbReference type="InterPro" id="IPR010071">
    <property type="entry name" value="AA_adenyl_dom"/>
</dbReference>
<dbReference type="PROSITE" id="PS00012">
    <property type="entry name" value="PHOSPHOPANTETHEINE"/>
    <property type="match status" value="7"/>
</dbReference>
<dbReference type="PROSITE" id="PS50075">
    <property type="entry name" value="CARRIER"/>
    <property type="match status" value="7"/>
</dbReference>
<gene>
    <name evidence="5" type="ORF">ACFSJG_21605</name>
</gene>
<evidence type="ECO:0000256" key="2">
    <source>
        <dbReference type="ARBA" id="ARBA00022450"/>
    </source>
</evidence>
<dbReference type="InterPro" id="IPR020845">
    <property type="entry name" value="AMP-binding_CS"/>
</dbReference>
<keyword evidence="3" id="KW-0597">Phosphoprotein</keyword>
<dbReference type="InterPro" id="IPR025110">
    <property type="entry name" value="AMP-bd_C"/>
</dbReference>
<dbReference type="InterPro" id="IPR006162">
    <property type="entry name" value="Ppantetheine_attach_site"/>
</dbReference>
<dbReference type="Proteomes" id="UP001597286">
    <property type="component" value="Unassembled WGS sequence"/>
</dbReference>
<accession>A0ABW4P8H3</accession>
<organism evidence="5 6">
    <name type="scientific">Rhodococcus gannanensis</name>
    <dbReference type="NCBI Taxonomy" id="1960308"/>
    <lineage>
        <taxon>Bacteria</taxon>
        <taxon>Bacillati</taxon>
        <taxon>Actinomycetota</taxon>
        <taxon>Actinomycetes</taxon>
        <taxon>Mycobacteriales</taxon>
        <taxon>Nocardiaceae</taxon>
        <taxon>Rhodococcus</taxon>
    </lineage>
</organism>
<feature type="domain" description="Carrier" evidence="4">
    <location>
        <begin position="319"/>
        <end position="394"/>
    </location>
</feature>
<keyword evidence="2" id="KW-0596">Phosphopantetheine</keyword>
<evidence type="ECO:0000313" key="5">
    <source>
        <dbReference type="EMBL" id="MFD1814823.1"/>
    </source>
</evidence>
<dbReference type="Gene3D" id="3.40.50.980">
    <property type="match status" value="9"/>
</dbReference>
<evidence type="ECO:0000259" key="4">
    <source>
        <dbReference type="PROSITE" id="PS50075"/>
    </source>
</evidence>
<feature type="domain" description="Carrier" evidence="4">
    <location>
        <begin position="4566"/>
        <end position="4641"/>
    </location>
</feature>
<dbReference type="Gene3D" id="3.30.559.10">
    <property type="entry name" value="Chloramphenicol acetyltransferase-like domain"/>
    <property type="match status" value="7"/>
</dbReference>
<feature type="domain" description="Carrier" evidence="4">
    <location>
        <begin position="1372"/>
        <end position="1447"/>
    </location>
</feature>
<evidence type="ECO:0000256" key="3">
    <source>
        <dbReference type="ARBA" id="ARBA00022553"/>
    </source>
</evidence>
<dbReference type="Gene3D" id="2.30.38.10">
    <property type="entry name" value="Luciferase, Domain 3"/>
    <property type="match status" value="5"/>
</dbReference>
<feature type="domain" description="Carrier" evidence="4">
    <location>
        <begin position="2441"/>
        <end position="2516"/>
    </location>
</feature>
<reference evidence="6" key="1">
    <citation type="journal article" date="2019" name="Int. J. Syst. Evol. Microbiol.">
        <title>The Global Catalogue of Microorganisms (GCM) 10K type strain sequencing project: providing services to taxonomists for standard genome sequencing and annotation.</title>
        <authorList>
            <consortium name="The Broad Institute Genomics Platform"/>
            <consortium name="The Broad Institute Genome Sequencing Center for Infectious Disease"/>
            <person name="Wu L."/>
            <person name="Ma J."/>
        </authorList>
    </citation>
    <scope>NUCLEOTIDE SEQUENCE [LARGE SCALE GENOMIC DNA]</scope>
    <source>
        <strain evidence="6">DT72</strain>
    </source>
</reference>
<dbReference type="SUPFAM" id="SSF47336">
    <property type="entry name" value="ACP-like"/>
    <property type="match status" value="7"/>
</dbReference>
<comment type="cofactor">
    <cofactor evidence="1">
        <name>pantetheine 4'-phosphate</name>
        <dbReference type="ChEBI" id="CHEBI:47942"/>
    </cofactor>
</comment>
<dbReference type="InterPro" id="IPR000873">
    <property type="entry name" value="AMP-dep_synth/lig_dom"/>
</dbReference>
<evidence type="ECO:0000313" key="6">
    <source>
        <dbReference type="Proteomes" id="UP001597286"/>
    </source>
</evidence>
<dbReference type="Gene3D" id="3.40.50.12780">
    <property type="entry name" value="N-terminal domain of ligase-like"/>
    <property type="match status" value="3"/>
</dbReference>
<dbReference type="Pfam" id="PF13193">
    <property type="entry name" value="AMP-binding_C"/>
    <property type="match status" value="6"/>
</dbReference>
<dbReference type="SUPFAM" id="SSF52777">
    <property type="entry name" value="CoA-dependent acyltransferases"/>
    <property type="match status" value="14"/>
</dbReference>